<protein>
    <recommendedName>
        <fullName evidence="6">ATP-dependent helicase</fullName>
    </recommendedName>
</protein>
<feature type="domain" description="Helicase C-terminal" evidence="4">
    <location>
        <begin position="275"/>
        <end position="426"/>
    </location>
</feature>
<dbReference type="GO" id="GO:0003676">
    <property type="term" value="F:nucleic acid binding"/>
    <property type="evidence" value="ECO:0007669"/>
    <property type="project" value="InterPro"/>
</dbReference>
<dbReference type="GO" id="GO:0043138">
    <property type="term" value="F:3'-5' DNA helicase activity"/>
    <property type="evidence" value="ECO:0007669"/>
    <property type="project" value="TreeGrafter"/>
</dbReference>
<dbReference type="SMART" id="SM00487">
    <property type="entry name" value="DEXDc"/>
    <property type="match status" value="1"/>
</dbReference>
<feature type="non-terminal residue" evidence="5">
    <location>
        <position position="610"/>
    </location>
</feature>
<dbReference type="GO" id="GO:0005524">
    <property type="term" value="F:ATP binding"/>
    <property type="evidence" value="ECO:0007669"/>
    <property type="project" value="UniProtKB-KW"/>
</dbReference>
<dbReference type="Pfam" id="PF22982">
    <property type="entry name" value="WHD_HRQ1"/>
    <property type="match status" value="1"/>
</dbReference>
<dbReference type="EMBL" id="LAZR01018479">
    <property type="protein sequence ID" value="KKL96257.1"/>
    <property type="molecule type" value="Genomic_DNA"/>
</dbReference>
<dbReference type="CDD" id="cd18797">
    <property type="entry name" value="SF2_C_Hrq"/>
    <property type="match status" value="1"/>
</dbReference>
<dbReference type="AlphaFoldDB" id="A0A0F9JB23"/>
<dbReference type="PROSITE" id="PS51194">
    <property type="entry name" value="HELICASE_CTER"/>
    <property type="match status" value="1"/>
</dbReference>
<reference evidence="5" key="1">
    <citation type="journal article" date="2015" name="Nature">
        <title>Complex archaea that bridge the gap between prokaryotes and eukaryotes.</title>
        <authorList>
            <person name="Spang A."/>
            <person name="Saw J.H."/>
            <person name="Jorgensen S.L."/>
            <person name="Zaremba-Niedzwiedzka K."/>
            <person name="Martijn J."/>
            <person name="Lind A.E."/>
            <person name="van Eijk R."/>
            <person name="Schleper C."/>
            <person name="Guy L."/>
            <person name="Ettema T.J."/>
        </authorList>
    </citation>
    <scope>NUCLEOTIDE SEQUENCE</scope>
</reference>
<name>A0A0F9JB23_9ZZZZ</name>
<dbReference type="SMART" id="SM00490">
    <property type="entry name" value="HELICc"/>
    <property type="match status" value="1"/>
</dbReference>
<dbReference type="GO" id="GO:0006289">
    <property type="term" value="P:nucleotide-excision repair"/>
    <property type="evidence" value="ECO:0007669"/>
    <property type="project" value="TreeGrafter"/>
</dbReference>
<dbReference type="CDD" id="cd17923">
    <property type="entry name" value="DEXHc_Hrq1-like"/>
    <property type="match status" value="1"/>
</dbReference>
<dbReference type="GO" id="GO:0036297">
    <property type="term" value="P:interstrand cross-link repair"/>
    <property type="evidence" value="ECO:0007669"/>
    <property type="project" value="TreeGrafter"/>
</dbReference>
<dbReference type="PANTHER" id="PTHR47957">
    <property type="entry name" value="ATP-DEPENDENT HELICASE HRQ1"/>
    <property type="match status" value="1"/>
</dbReference>
<evidence type="ECO:0000256" key="1">
    <source>
        <dbReference type="ARBA" id="ARBA00022741"/>
    </source>
</evidence>
<evidence type="ECO:0000313" key="5">
    <source>
        <dbReference type="EMBL" id="KKL96257.1"/>
    </source>
</evidence>
<dbReference type="InterPro" id="IPR001650">
    <property type="entry name" value="Helicase_C-like"/>
</dbReference>
<dbReference type="GO" id="GO:0005634">
    <property type="term" value="C:nucleus"/>
    <property type="evidence" value="ECO:0007669"/>
    <property type="project" value="TreeGrafter"/>
</dbReference>
<proteinExistence type="predicted"/>
<comment type="caution">
    <text evidence="5">The sequence shown here is derived from an EMBL/GenBank/DDBJ whole genome shotgun (WGS) entry which is preliminary data.</text>
</comment>
<keyword evidence="1" id="KW-0547">Nucleotide-binding</keyword>
<evidence type="ECO:0000256" key="2">
    <source>
        <dbReference type="ARBA" id="ARBA00022840"/>
    </source>
</evidence>
<dbReference type="Pfam" id="PF00270">
    <property type="entry name" value="DEAD"/>
    <property type="match status" value="1"/>
</dbReference>
<dbReference type="PROSITE" id="PS51192">
    <property type="entry name" value="HELICASE_ATP_BIND_1"/>
    <property type="match status" value="1"/>
</dbReference>
<evidence type="ECO:0008006" key="6">
    <source>
        <dbReference type="Google" id="ProtNLM"/>
    </source>
</evidence>
<sequence>MELASFLDYLKQDHSFISNVTYWGVRKSLDARYSSIPGELHEELKRFLDGAGIQGLYTHQAEAYRAVSCGKDVVITTPTASGKSLAYNLPVLHGLLKDRDAKAIYLFPTKALSQDQVKMLGEFTLPDVRLYIYDGDTPSSIRVSARKNGRLIVTNPDMLHAGILPNHPKWMKIFDGLKYIVIDELHTYRGVFGSHLAHIIQRLLRIARFYNSKPVFIASSATIENPDELFYKITGKKPAVITECGAPTGEKHYIIYNPPIVNPEQGIRRGVVLESYKVAGRFIKNGSATIVFARSRLNTEIILSYLKKWIPERSGRIAGYRGGYLPNERRKIEQDLKRGDLLAIVSTNALELGIDIGSLDVSIMAGYPGSVSSFHQQAGRSGRKEDVSVSVLVCSNSPLDQYIAGHPEYLMEKNPEAALINPSNVFILVDQVKCAAFELPFKREETFGMEEVSDILLYLEDREVLHKEGDVFHWQERSYPAENVSIRSADIGNFVIVAIEEGKKRVIGEVDRASVPVLLYENAVYIHGSQQYIVVKLDWDKQVAYVERSTVNYYTDAKTKTDIKILENNREEELGTYKAYLSDVLVRTVAVKYKKIKFGSHENIGFGDIN</sequence>
<evidence type="ECO:0000259" key="4">
    <source>
        <dbReference type="PROSITE" id="PS51194"/>
    </source>
</evidence>
<dbReference type="PANTHER" id="PTHR47957:SF3">
    <property type="entry name" value="ATP-DEPENDENT HELICASE HRQ1"/>
    <property type="match status" value="1"/>
</dbReference>
<organism evidence="5">
    <name type="scientific">marine sediment metagenome</name>
    <dbReference type="NCBI Taxonomy" id="412755"/>
    <lineage>
        <taxon>unclassified sequences</taxon>
        <taxon>metagenomes</taxon>
        <taxon>ecological metagenomes</taxon>
    </lineage>
</organism>
<feature type="domain" description="Helicase ATP-binding" evidence="3">
    <location>
        <begin position="64"/>
        <end position="241"/>
    </location>
</feature>
<evidence type="ECO:0000259" key="3">
    <source>
        <dbReference type="PROSITE" id="PS51192"/>
    </source>
</evidence>
<gene>
    <name evidence="5" type="ORF">LCGC14_1846280</name>
</gene>
<dbReference type="InterPro" id="IPR055227">
    <property type="entry name" value="HRQ1_WHD"/>
</dbReference>
<dbReference type="Pfam" id="PF00271">
    <property type="entry name" value="Helicase_C"/>
    <property type="match status" value="1"/>
</dbReference>
<dbReference type="InterPro" id="IPR027417">
    <property type="entry name" value="P-loop_NTPase"/>
</dbReference>
<keyword evidence="2" id="KW-0067">ATP-binding</keyword>
<dbReference type="Gene3D" id="3.40.50.300">
    <property type="entry name" value="P-loop containing nucleotide triphosphate hydrolases"/>
    <property type="match status" value="2"/>
</dbReference>
<dbReference type="SUPFAM" id="SSF52540">
    <property type="entry name" value="P-loop containing nucleoside triphosphate hydrolases"/>
    <property type="match status" value="1"/>
</dbReference>
<dbReference type="InterPro" id="IPR011545">
    <property type="entry name" value="DEAD/DEAH_box_helicase_dom"/>
</dbReference>
<accession>A0A0F9JB23</accession>
<dbReference type="InterPro" id="IPR014001">
    <property type="entry name" value="Helicase_ATP-bd"/>
</dbReference>